<protein>
    <recommendedName>
        <fullName evidence="2">inorganic diphosphatase</fullName>
        <ecNumber evidence="2">3.6.1.1</ecNumber>
    </recommendedName>
    <alternativeName>
        <fullName evidence="6">Pyrophosphate phospho-hydrolase</fullName>
    </alternativeName>
</protein>
<dbReference type="FunFam" id="3.90.1640.10:FF:000001">
    <property type="entry name" value="Probable manganese-dependent inorganic pyrophosphatase"/>
    <property type="match status" value="1"/>
</dbReference>
<feature type="domain" description="CBS" evidence="9">
    <location>
        <begin position="243"/>
        <end position="300"/>
    </location>
</feature>
<dbReference type="InterPro" id="IPR038222">
    <property type="entry name" value="DHHA2_dom_sf"/>
</dbReference>
<evidence type="ECO:0000256" key="8">
    <source>
        <dbReference type="PROSITE-ProRule" id="PRU00703"/>
    </source>
</evidence>
<dbReference type="PANTHER" id="PTHR12112:SF22">
    <property type="entry name" value="MANGANESE-DEPENDENT INORGANIC PYROPHOSPHATASE-RELATED"/>
    <property type="match status" value="1"/>
</dbReference>
<evidence type="ECO:0000256" key="5">
    <source>
        <dbReference type="ARBA" id="ARBA00023211"/>
    </source>
</evidence>
<keyword evidence="8" id="KW-0129">CBS domain</keyword>
<sequence>MSILIFGHKNPDTDSITSAVSLSYLKNKLGVEAKAARIGEINKETEFVLNKFKVESPELISDVKTQVRDLEYEKVNGVSPKSPIIECHRMMENEELTLLPILEEDDKLMGIVSLKDIAIGIMKDEFADLNTSVENVVSGLEGKLLVKGSDEVKGSIVVVTQLDEFAKSKIDSNTVVITSDNDEVVKASIERGSKLIVVTNDKSISEDAVEKAKQNGVSVVSVSSDIFVASKIIDRCNYISSVMNRDVIKFGADYYLDDVKEAMLETKRRTFPVVDGENKFLGLISRNHVINPKNKKVILVDHNEYAQSAKGIEEADIIEVVDHHKIGDISTSTPINFRNMVVGSSCTVIYNMFKESGVEIPESIAGMLISGIVSDTLLFRSPTTTDMDRDAVDSLNKILNLDLESYAMDMFKAGTSLEGFTIEEIFYRDFKEFNLEGNKVGVGQVFTLDIDEIMARKDEYIDFIKKAHKTNGYYITLLALTDIINEGSYILFESNNENIIKTAFDIEAEQGAFVDGLVSRKKQIVPKLTEGFNLYK</sequence>
<dbReference type="NCBIfam" id="NF011443">
    <property type="entry name" value="PRK14869.1-5"/>
    <property type="match status" value="1"/>
</dbReference>
<dbReference type="Pfam" id="PF02833">
    <property type="entry name" value="DHHA2"/>
    <property type="match status" value="1"/>
</dbReference>
<dbReference type="EC" id="3.6.1.1" evidence="2"/>
<dbReference type="EMBL" id="MKIE01000005">
    <property type="protein sequence ID" value="OHW62127.1"/>
    <property type="molecule type" value="Genomic_DNA"/>
</dbReference>
<dbReference type="Gene3D" id="3.10.310.20">
    <property type="entry name" value="DHHA2 domain"/>
    <property type="match status" value="1"/>
</dbReference>
<dbReference type="OrthoDB" id="9766150at2"/>
<keyword evidence="11" id="KW-1185">Reference proteome</keyword>
<dbReference type="SUPFAM" id="SSF64182">
    <property type="entry name" value="DHH phosphoesterases"/>
    <property type="match status" value="1"/>
</dbReference>
<keyword evidence="5" id="KW-0464">Manganese</keyword>
<dbReference type="Pfam" id="PF07085">
    <property type="entry name" value="DRTGG"/>
    <property type="match status" value="1"/>
</dbReference>
<reference evidence="10 11" key="1">
    <citation type="submission" date="2016-09" db="EMBL/GenBank/DDBJ databases">
        <title>Genome sequence of Eubacterium angustum.</title>
        <authorList>
            <person name="Poehlein A."/>
            <person name="Daniel R."/>
        </authorList>
    </citation>
    <scope>NUCLEOTIDE SEQUENCE [LARGE SCALE GENOMIC DNA]</scope>
    <source>
        <strain evidence="10 11">DSM 1989</strain>
    </source>
</reference>
<evidence type="ECO:0000256" key="2">
    <source>
        <dbReference type="ARBA" id="ARBA00012146"/>
    </source>
</evidence>
<dbReference type="AlphaFoldDB" id="A0A1S1V7J4"/>
<dbReference type="Pfam" id="PF01368">
    <property type="entry name" value="DHH"/>
    <property type="match status" value="1"/>
</dbReference>
<dbReference type="GO" id="GO:0005737">
    <property type="term" value="C:cytoplasm"/>
    <property type="evidence" value="ECO:0007669"/>
    <property type="project" value="InterPro"/>
</dbReference>
<comment type="cofactor">
    <cofactor evidence="1">
        <name>Mn(2+)</name>
        <dbReference type="ChEBI" id="CHEBI:29035"/>
    </cofactor>
</comment>
<dbReference type="InterPro" id="IPR046342">
    <property type="entry name" value="CBS_dom_sf"/>
</dbReference>
<organism evidence="10 11">
    <name type="scientific">Andreesenia angusta</name>
    <dbReference type="NCBI Taxonomy" id="39480"/>
    <lineage>
        <taxon>Bacteria</taxon>
        <taxon>Bacillati</taxon>
        <taxon>Bacillota</taxon>
        <taxon>Tissierellia</taxon>
        <taxon>Tissierellales</taxon>
        <taxon>Gottschalkiaceae</taxon>
        <taxon>Andreesenia</taxon>
    </lineage>
</organism>
<dbReference type="InterPro" id="IPR010766">
    <property type="entry name" value="DRTGG"/>
</dbReference>
<evidence type="ECO:0000256" key="7">
    <source>
        <dbReference type="ARBA" id="ARBA00047820"/>
    </source>
</evidence>
<evidence type="ECO:0000256" key="3">
    <source>
        <dbReference type="ARBA" id="ARBA00022723"/>
    </source>
</evidence>
<dbReference type="Pfam" id="PF00571">
    <property type="entry name" value="CBS"/>
    <property type="match status" value="1"/>
</dbReference>
<dbReference type="SUPFAM" id="SSF75138">
    <property type="entry name" value="HprK N-terminal domain-like"/>
    <property type="match status" value="1"/>
</dbReference>
<proteinExistence type="predicted"/>
<dbReference type="PANTHER" id="PTHR12112">
    <property type="entry name" value="BNIP - RELATED"/>
    <property type="match status" value="1"/>
</dbReference>
<dbReference type="InterPro" id="IPR001667">
    <property type="entry name" value="DDH_dom"/>
</dbReference>
<evidence type="ECO:0000259" key="9">
    <source>
        <dbReference type="PROSITE" id="PS51371"/>
    </source>
</evidence>
<comment type="catalytic activity">
    <reaction evidence="7">
        <text>diphosphate + H2O = 2 phosphate + H(+)</text>
        <dbReference type="Rhea" id="RHEA:24576"/>
        <dbReference type="ChEBI" id="CHEBI:15377"/>
        <dbReference type="ChEBI" id="CHEBI:15378"/>
        <dbReference type="ChEBI" id="CHEBI:33019"/>
        <dbReference type="ChEBI" id="CHEBI:43474"/>
        <dbReference type="EC" id="3.6.1.1"/>
    </reaction>
</comment>
<dbReference type="PROSITE" id="PS51371">
    <property type="entry name" value="CBS"/>
    <property type="match status" value="2"/>
</dbReference>
<gene>
    <name evidence="10" type="ORF">EUAN_15750</name>
</gene>
<keyword evidence="4 10" id="KW-0378">Hydrolase</keyword>
<dbReference type="Gene3D" id="3.90.1640.10">
    <property type="entry name" value="inorganic pyrophosphatase (n-terminal core)"/>
    <property type="match status" value="1"/>
</dbReference>
<dbReference type="InterPro" id="IPR000644">
    <property type="entry name" value="CBS_dom"/>
</dbReference>
<dbReference type="SUPFAM" id="SSF54631">
    <property type="entry name" value="CBS-domain pair"/>
    <property type="match status" value="1"/>
</dbReference>
<dbReference type="Proteomes" id="UP000180254">
    <property type="component" value="Unassembled WGS sequence"/>
</dbReference>
<comment type="caution">
    <text evidence="10">The sequence shown here is derived from an EMBL/GenBank/DDBJ whole genome shotgun (WGS) entry which is preliminary data.</text>
</comment>
<dbReference type="InterPro" id="IPR028979">
    <property type="entry name" value="Ser_kin/Pase_Hpr-like_N_sf"/>
</dbReference>
<evidence type="ECO:0000256" key="6">
    <source>
        <dbReference type="ARBA" id="ARBA00032535"/>
    </source>
</evidence>
<evidence type="ECO:0000256" key="4">
    <source>
        <dbReference type="ARBA" id="ARBA00022801"/>
    </source>
</evidence>
<dbReference type="InterPro" id="IPR038763">
    <property type="entry name" value="DHH_sf"/>
</dbReference>
<dbReference type="GO" id="GO:0004427">
    <property type="term" value="F:inorganic diphosphate phosphatase activity"/>
    <property type="evidence" value="ECO:0007669"/>
    <property type="project" value="UniProtKB-EC"/>
</dbReference>
<evidence type="ECO:0000313" key="10">
    <source>
        <dbReference type="EMBL" id="OHW62127.1"/>
    </source>
</evidence>
<evidence type="ECO:0000256" key="1">
    <source>
        <dbReference type="ARBA" id="ARBA00001936"/>
    </source>
</evidence>
<dbReference type="Gene3D" id="3.40.1390.20">
    <property type="entry name" value="HprK N-terminal domain-like"/>
    <property type="match status" value="1"/>
</dbReference>
<dbReference type="STRING" id="39480.EUAN_15750"/>
<keyword evidence="3" id="KW-0479">Metal-binding</keyword>
<feature type="domain" description="CBS" evidence="9">
    <location>
        <begin position="70"/>
        <end position="129"/>
    </location>
</feature>
<name>A0A1S1V7J4_9FIRM</name>
<dbReference type="RefSeq" id="WP_071063381.1">
    <property type="nucleotide sequence ID" value="NZ_MKIE01000005.1"/>
</dbReference>
<dbReference type="GO" id="GO:0046872">
    <property type="term" value="F:metal ion binding"/>
    <property type="evidence" value="ECO:0007669"/>
    <property type="project" value="UniProtKB-KW"/>
</dbReference>
<dbReference type="NCBIfam" id="NF011442">
    <property type="entry name" value="PRK14869.1-4"/>
    <property type="match status" value="1"/>
</dbReference>
<dbReference type="InterPro" id="IPR004097">
    <property type="entry name" value="DHHA2"/>
</dbReference>
<accession>A0A1S1V7J4</accession>
<dbReference type="SMART" id="SM01131">
    <property type="entry name" value="DHHA2"/>
    <property type="match status" value="1"/>
</dbReference>
<evidence type="ECO:0000313" key="11">
    <source>
        <dbReference type="Proteomes" id="UP000180254"/>
    </source>
</evidence>
<dbReference type="NCBIfam" id="NF003877">
    <property type="entry name" value="PRK05427.1"/>
    <property type="match status" value="1"/>
</dbReference>
<dbReference type="Gene3D" id="3.10.580.10">
    <property type="entry name" value="CBS-domain"/>
    <property type="match status" value="1"/>
</dbReference>